<protein>
    <submittedName>
        <fullName evidence="1">Uncharacterized protein</fullName>
    </submittedName>
</protein>
<feature type="non-terminal residue" evidence="1">
    <location>
        <position position="112"/>
    </location>
</feature>
<accession>A0A3B0U579</accession>
<gene>
    <name evidence="1" type="ORF">MNBD_ALPHA11-509</name>
</gene>
<sequence>MARNKFNRPLLLSVGAAAFTLVAMGGLFLGPSIVECSPDGDNIAGNNIAGNNIASCLIVDLNERLPLAEALTPLIDESLAPSLDVQTEIIEPSVPVVALQETEIQEAEIQEV</sequence>
<dbReference type="EMBL" id="UOEQ01000472">
    <property type="protein sequence ID" value="VAW23533.1"/>
    <property type="molecule type" value="Genomic_DNA"/>
</dbReference>
<name>A0A3B0U579_9ZZZZ</name>
<organism evidence="1">
    <name type="scientific">hydrothermal vent metagenome</name>
    <dbReference type="NCBI Taxonomy" id="652676"/>
    <lineage>
        <taxon>unclassified sequences</taxon>
        <taxon>metagenomes</taxon>
        <taxon>ecological metagenomes</taxon>
    </lineage>
</organism>
<proteinExistence type="predicted"/>
<dbReference type="AlphaFoldDB" id="A0A3B0U579"/>
<reference evidence="1" key="1">
    <citation type="submission" date="2018-06" db="EMBL/GenBank/DDBJ databases">
        <authorList>
            <person name="Zhirakovskaya E."/>
        </authorList>
    </citation>
    <scope>NUCLEOTIDE SEQUENCE</scope>
</reference>
<evidence type="ECO:0000313" key="1">
    <source>
        <dbReference type="EMBL" id="VAW23533.1"/>
    </source>
</evidence>